<protein>
    <submittedName>
        <fullName evidence="5">Unannotated protein</fullName>
    </submittedName>
</protein>
<dbReference type="EMBL" id="CAFBNE010000026">
    <property type="protein sequence ID" value="CAB4943318.1"/>
    <property type="molecule type" value="Genomic_DNA"/>
</dbReference>
<evidence type="ECO:0000256" key="3">
    <source>
        <dbReference type="ARBA" id="ARBA00023002"/>
    </source>
</evidence>
<evidence type="ECO:0000256" key="2">
    <source>
        <dbReference type="ARBA" id="ARBA00022857"/>
    </source>
</evidence>
<keyword evidence="3" id="KW-0560">Oxidoreductase</keyword>
<evidence type="ECO:0000313" key="5">
    <source>
        <dbReference type="EMBL" id="CAB4943318.1"/>
    </source>
</evidence>
<organism evidence="5">
    <name type="scientific">freshwater metagenome</name>
    <dbReference type="NCBI Taxonomy" id="449393"/>
    <lineage>
        <taxon>unclassified sequences</taxon>
        <taxon>metagenomes</taxon>
        <taxon>ecological metagenomes</taxon>
    </lineage>
</organism>
<dbReference type="GO" id="GO:0016491">
    <property type="term" value="F:oxidoreductase activity"/>
    <property type="evidence" value="ECO:0007669"/>
    <property type="project" value="UniProtKB-KW"/>
</dbReference>
<dbReference type="Pfam" id="PF00248">
    <property type="entry name" value="Aldo_ket_red"/>
    <property type="match status" value="1"/>
</dbReference>
<feature type="domain" description="NADP-dependent oxidoreductase" evidence="4">
    <location>
        <begin position="4"/>
        <end position="61"/>
    </location>
</feature>
<keyword evidence="2" id="KW-0521">NADP</keyword>
<reference evidence="5" key="1">
    <citation type="submission" date="2020-05" db="EMBL/GenBank/DDBJ databases">
        <authorList>
            <person name="Chiriac C."/>
            <person name="Salcher M."/>
            <person name="Ghai R."/>
            <person name="Kavagutti S V."/>
        </authorList>
    </citation>
    <scope>NUCLEOTIDE SEQUENCE</scope>
</reference>
<dbReference type="InterPro" id="IPR036812">
    <property type="entry name" value="NAD(P)_OxRdtase_dom_sf"/>
</dbReference>
<dbReference type="PANTHER" id="PTHR43150">
    <property type="entry name" value="HYPERKINETIC, ISOFORM M"/>
    <property type="match status" value="1"/>
</dbReference>
<evidence type="ECO:0000256" key="1">
    <source>
        <dbReference type="ARBA" id="ARBA00006515"/>
    </source>
</evidence>
<evidence type="ECO:0000259" key="4">
    <source>
        <dbReference type="Pfam" id="PF00248"/>
    </source>
</evidence>
<dbReference type="AlphaFoldDB" id="A0A6J7JIB7"/>
<dbReference type="SUPFAM" id="SSF51430">
    <property type="entry name" value="NAD(P)-linked oxidoreductase"/>
    <property type="match status" value="1"/>
</dbReference>
<sequence>MLPIAADLGLTPAQLAIAWVLRNPNVSSAIIGASRPEQVAENAKASGIVLPADAIDAIDAALGSIVQTDPRLTSSPNPRP</sequence>
<name>A0A6J7JIB7_9ZZZZ</name>
<dbReference type="PANTHER" id="PTHR43150:SF2">
    <property type="entry name" value="HYPERKINETIC, ISOFORM M"/>
    <property type="match status" value="1"/>
</dbReference>
<proteinExistence type="inferred from homology"/>
<comment type="similarity">
    <text evidence="1">Belongs to the shaker potassium channel beta subunit family.</text>
</comment>
<accession>A0A6J7JIB7</accession>
<gene>
    <name evidence="5" type="ORF">UFOPK3772_01067</name>
</gene>
<dbReference type="InterPro" id="IPR023210">
    <property type="entry name" value="NADP_OxRdtase_dom"/>
</dbReference>
<dbReference type="InterPro" id="IPR005399">
    <property type="entry name" value="K_chnl_volt-dep_bsu_KCNAB-rel"/>
</dbReference>
<dbReference type="Gene3D" id="3.20.20.100">
    <property type="entry name" value="NADP-dependent oxidoreductase domain"/>
    <property type="match status" value="1"/>
</dbReference>